<feature type="compositionally biased region" description="Polar residues" evidence="1">
    <location>
        <begin position="826"/>
        <end position="863"/>
    </location>
</feature>
<feature type="compositionally biased region" description="Basic and acidic residues" evidence="1">
    <location>
        <begin position="202"/>
        <end position="226"/>
    </location>
</feature>
<organism evidence="2 3">
    <name type="scientific">Lachancea lanzarotensis</name>
    <dbReference type="NCBI Taxonomy" id="1245769"/>
    <lineage>
        <taxon>Eukaryota</taxon>
        <taxon>Fungi</taxon>
        <taxon>Dikarya</taxon>
        <taxon>Ascomycota</taxon>
        <taxon>Saccharomycotina</taxon>
        <taxon>Saccharomycetes</taxon>
        <taxon>Saccharomycetales</taxon>
        <taxon>Saccharomycetaceae</taxon>
        <taxon>Lachancea</taxon>
    </lineage>
</organism>
<dbReference type="GeneID" id="34686426"/>
<evidence type="ECO:0000256" key="1">
    <source>
        <dbReference type="SAM" id="MobiDB-lite"/>
    </source>
</evidence>
<reference evidence="2 3" key="1">
    <citation type="submission" date="2014-12" db="EMBL/GenBank/DDBJ databases">
        <authorList>
            <person name="Neuveglise Cecile"/>
        </authorList>
    </citation>
    <scope>NUCLEOTIDE SEQUENCE [LARGE SCALE GENOMIC DNA]</scope>
    <source>
        <strain evidence="2 3">CBS 12615</strain>
    </source>
</reference>
<feature type="compositionally biased region" description="Basic residues" evidence="1">
    <location>
        <begin position="1"/>
        <end position="11"/>
    </location>
</feature>
<dbReference type="OrthoDB" id="3973129at2759"/>
<feature type="region of interest" description="Disordered" evidence="1">
    <location>
        <begin position="503"/>
        <end position="535"/>
    </location>
</feature>
<dbReference type="InterPro" id="IPR018247">
    <property type="entry name" value="EF_Hand_1_Ca_BS"/>
</dbReference>
<dbReference type="EMBL" id="LN736365">
    <property type="protein sequence ID" value="CEP62938.1"/>
    <property type="molecule type" value="Genomic_DNA"/>
</dbReference>
<name>A0A0C7NBK5_9SACH</name>
<dbReference type="HOGENOM" id="CLU_301677_0_0_1"/>
<gene>
    <name evidence="2" type="ORF">LALA0_S06e07360g</name>
</gene>
<dbReference type="AlphaFoldDB" id="A0A0C7NBK5"/>
<dbReference type="Proteomes" id="UP000054304">
    <property type="component" value="Unassembled WGS sequence"/>
</dbReference>
<keyword evidence="3" id="KW-1185">Reference proteome</keyword>
<feature type="compositionally biased region" description="Polar residues" evidence="1">
    <location>
        <begin position="166"/>
        <end position="201"/>
    </location>
</feature>
<sequence>MRTFIKSHRKSNSVDSSPSRSYSDIGNNSRSSNEFGEGSPRSMGNGRPPIEKLPSQAASFDSNGSSHNKLSNKNKIFSTRIFKKPNASNAKLGESVTAPTSPFIQSFRNLSSPENPQNWQFSRQTISGSQTQLEDLVTPTIRGTRMHEWGSSSKERSQSVIVLNRNSTSSDVSSELNDPTLNGSIQLRNGSLSSAASSMQTESRRGSVDILQKERPKNLEDIHEQHPYSSFRPDTKKIKNRQARIHSHEDFLNMERNSTLDLSSFSNTFKLSPTHDIGSSPESKASIRQEHPTKMEPTEMFLGLGLSYGQDPNGDNVSVTSTHKEQSIATNDRSFEEGDEISAGSDNSSHSVASKVIDAEVRSITNSEFEGPFNEESSDGSSDGSSDVSSRFSFELAGVNGRTASVKYYSKPEPKTNVYIDDLYNDEDFDENMNCFDEDADDQLEEMEFTGRRKDQKLKPSVRFENLTGGITHDGGPIISEKPQAAGREINGYNDLFDISDEEEQPGATDHNCLEDDFPDDEYPDGDFPDDASAQSYDLGCDGLEAEDTTEANFAPRNPLNSYGDIFDLSDEDEIPVQPGFDNSNIKEEDAGVDFNRSSNASESDGNSNPDVQASKLPTDTLTRENPAAHVSQLQSPFHCSLEHPSVEVINMPLPPPARSQVLKYHDLTSNLDYDVPDATSNLYFINEAEEDKYNEKNQPDDHYLDEINILPEDYNFSDDEDLFAPSLRSSSSTRKANNSFKGTHSFSRKPFAAVMENLPVNYKLELKDKVVTFFHSPVNELEHNPLGSSQIQDTDEDLFLSPVEDWQRGSSSESVTSPVTPSNSLNRPTPYFNQGNSLSPIQETNGSVDNSPRMDSSASRSH</sequence>
<evidence type="ECO:0000313" key="2">
    <source>
        <dbReference type="EMBL" id="CEP62938.1"/>
    </source>
</evidence>
<feature type="region of interest" description="Disordered" evidence="1">
    <location>
        <begin position="595"/>
        <end position="617"/>
    </location>
</feature>
<proteinExistence type="predicted"/>
<feature type="compositionally biased region" description="Polar residues" evidence="1">
    <location>
        <begin position="596"/>
        <end position="617"/>
    </location>
</feature>
<dbReference type="PROSITE" id="PS00018">
    <property type="entry name" value="EF_HAND_1"/>
    <property type="match status" value="1"/>
</dbReference>
<feature type="region of interest" description="Disordered" evidence="1">
    <location>
        <begin position="366"/>
        <end position="389"/>
    </location>
</feature>
<feature type="region of interest" description="Disordered" evidence="1">
    <location>
        <begin position="1"/>
        <end position="73"/>
    </location>
</feature>
<accession>A0A0C7NBK5</accession>
<feature type="region of interest" description="Disordered" evidence="1">
    <location>
        <begin position="308"/>
        <end position="352"/>
    </location>
</feature>
<dbReference type="RefSeq" id="XP_022629160.1">
    <property type="nucleotide sequence ID" value="XM_022772014.1"/>
</dbReference>
<evidence type="ECO:0000313" key="3">
    <source>
        <dbReference type="Proteomes" id="UP000054304"/>
    </source>
</evidence>
<feature type="compositionally biased region" description="Basic and acidic residues" evidence="1">
    <location>
        <begin position="285"/>
        <end position="294"/>
    </location>
</feature>
<protein>
    <submittedName>
        <fullName evidence="2">LALA0S06e07360g1_1</fullName>
    </submittedName>
</protein>
<feature type="compositionally biased region" description="Polar residues" evidence="1">
    <location>
        <begin position="24"/>
        <end position="34"/>
    </location>
</feature>
<feature type="compositionally biased region" description="Low complexity" evidence="1">
    <location>
        <begin position="13"/>
        <end position="23"/>
    </location>
</feature>
<feature type="compositionally biased region" description="Low complexity" evidence="1">
    <location>
        <begin position="379"/>
        <end position="389"/>
    </location>
</feature>
<feature type="compositionally biased region" description="Polar residues" evidence="1">
    <location>
        <begin position="313"/>
        <end position="332"/>
    </location>
</feature>
<feature type="compositionally biased region" description="Acidic residues" evidence="1">
    <location>
        <begin position="515"/>
        <end position="530"/>
    </location>
</feature>
<feature type="region of interest" description="Disordered" evidence="1">
    <location>
        <begin position="272"/>
        <end position="294"/>
    </location>
</feature>
<feature type="region of interest" description="Disordered" evidence="1">
    <location>
        <begin position="166"/>
        <end position="233"/>
    </location>
</feature>
<feature type="compositionally biased region" description="Low complexity" evidence="1">
    <location>
        <begin position="811"/>
        <end position="825"/>
    </location>
</feature>
<feature type="compositionally biased region" description="Polar residues" evidence="1">
    <location>
        <begin position="56"/>
        <end position="73"/>
    </location>
</feature>
<feature type="region of interest" description="Disordered" evidence="1">
    <location>
        <begin position="806"/>
        <end position="863"/>
    </location>
</feature>